<comment type="caution">
    <text evidence="2">The sequence shown here is derived from an EMBL/GenBank/DDBJ whole genome shotgun (WGS) entry which is preliminary data.</text>
</comment>
<accession>A0A1Y2MSF5</accession>
<evidence type="ECO:0000313" key="3">
    <source>
        <dbReference type="Proteomes" id="UP000194360"/>
    </source>
</evidence>
<dbReference type="PROSITE" id="PS00571">
    <property type="entry name" value="AMIDASES"/>
    <property type="match status" value="1"/>
</dbReference>
<dbReference type="Pfam" id="PF01425">
    <property type="entry name" value="Amidase"/>
    <property type="match status" value="1"/>
</dbReference>
<dbReference type="PANTHER" id="PTHR43372:SF4">
    <property type="entry name" value="FATTY-ACID AMIDE HYDROLASE 2"/>
    <property type="match status" value="1"/>
</dbReference>
<dbReference type="InterPro" id="IPR052739">
    <property type="entry name" value="FAAH2"/>
</dbReference>
<dbReference type="InterPro" id="IPR036928">
    <property type="entry name" value="AS_sf"/>
</dbReference>
<gene>
    <name evidence="2" type="primary">aam_4</name>
    <name evidence="2" type="ORF">BG845_04327</name>
</gene>
<dbReference type="Proteomes" id="UP000194360">
    <property type="component" value="Unassembled WGS sequence"/>
</dbReference>
<proteinExistence type="predicted"/>
<evidence type="ECO:0000313" key="2">
    <source>
        <dbReference type="EMBL" id="OSY38154.1"/>
    </source>
</evidence>
<evidence type="ECO:0000259" key="1">
    <source>
        <dbReference type="Pfam" id="PF01425"/>
    </source>
</evidence>
<dbReference type="Gene3D" id="3.90.1300.10">
    <property type="entry name" value="Amidase signature (AS) domain"/>
    <property type="match status" value="1"/>
</dbReference>
<dbReference type="NCBIfam" id="NF004816">
    <property type="entry name" value="PRK06170.1"/>
    <property type="match status" value="1"/>
</dbReference>
<dbReference type="OrthoDB" id="182039at2"/>
<keyword evidence="3" id="KW-1185">Reference proteome</keyword>
<dbReference type="EC" id="3.5.1.13" evidence="2"/>
<dbReference type="InterPro" id="IPR023631">
    <property type="entry name" value="Amidase_dom"/>
</dbReference>
<organism evidence="2 3">
    <name type="scientific">Pseudonocardia autotrophica</name>
    <name type="common">Amycolata autotrophica</name>
    <name type="synonym">Nocardia autotrophica</name>
    <dbReference type="NCBI Taxonomy" id="2074"/>
    <lineage>
        <taxon>Bacteria</taxon>
        <taxon>Bacillati</taxon>
        <taxon>Actinomycetota</taxon>
        <taxon>Actinomycetes</taxon>
        <taxon>Pseudonocardiales</taxon>
        <taxon>Pseudonocardiaceae</taxon>
        <taxon>Pseudonocardia</taxon>
    </lineage>
</organism>
<sequence>MTDTEPTWRSAGELAGDLAARRISAVELADETIARIERLDPALNAVCVPDFERARRAAVDADAALARGERRPLLGVPLTVKESFRVAGLPSTWGLTEHRDAVADTDAVAVQRVRAAGAVVLGTTNVPPHLGDLQTFNDVYGTTVNPWDHDRTPGGSSGGSAAALAAGFGPLSLGSDLGGSLRYPAHCCGVYAHKPSLGLLPPRGHTPPGLPALPTEHDLAVIGPMARTAADLDLLLDVLAGPDELTGGVAYRLALPAARHTELRGHRVLVLDGHPLLPGSAPVRAAIDGFAEALAGAGVTVLRESPLLPDQAESARIYMRILHSGLAAGFPPEAYDRARADAALVADDDRSLAAERARGAVLSHRDRVAAESGRELIRQRWRELFAEFDLVIAPIAPTTAIPHDHSDLTDRRITVDGVEYPYFDQLAPAGTATLPGLPATALPIGLSGDGLPIGVQAIGPMFGDRTTIAFARFVEREFGGAIRPPGV</sequence>
<dbReference type="AlphaFoldDB" id="A0A1Y2MSF5"/>
<dbReference type="GO" id="GO:0047680">
    <property type="term" value="F:aryl-acylamidase activity"/>
    <property type="evidence" value="ECO:0007669"/>
    <property type="project" value="UniProtKB-EC"/>
</dbReference>
<dbReference type="GO" id="GO:0012505">
    <property type="term" value="C:endomembrane system"/>
    <property type="evidence" value="ECO:0007669"/>
    <property type="project" value="TreeGrafter"/>
</dbReference>
<dbReference type="RefSeq" id="WP_085914526.1">
    <property type="nucleotide sequence ID" value="NZ_AP018920.1"/>
</dbReference>
<dbReference type="InterPro" id="IPR020556">
    <property type="entry name" value="Amidase_CS"/>
</dbReference>
<dbReference type="STRING" id="2074.BG845_04327"/>
<dbReference type="SUPFAM" id="SSF75304">
    <property type="entry name" value="Amidase signature (AS) enzymes"/>
    <property type="match status" value="1"/>
</dbReference>
<feature type="domain" description="Amidase" evidence="1">
    <location>
        <begin position="28"/>
        <end position="467"/>
    </location>
</feature>
<name>A0A1Y2MSF5_PSEAH</name>
<dbReference type="PANTHER" id="PTHR43372">
    <property type="entry name" value="FATTY-ACID AMIDE HYDROLASE"/>
    <property type="match status" value="1"/>
</dbReference>
<reference evidence="2 3" key="1">
    <citation type="submission" date="2016-09" db="EMBL/GenBank/DDBJ databases">
        <title>Pseudonocardia autotrophica DSM535, a candidate organism with high potential of specific P450 cytochromes.</title>
        <authorList>
            <person name="Grumaz C."/>
            <person name="Vainshtein Y."/>
            <person name="Kirstahler P."/>
            <person name="Sohn K."/>
        </authorList>
    </citation>
    <scope>NUCLEOTIDE SEQUENCE [LARGE SCALE GENOMIC DNA]</scope>
    <source>
        <strain evidence="2 3">DSM 535</strain>
    </source>
</reference>
<dbReference type="EMBL" id="MIGB01000025">
    <property type="protein sequence ID" value="OSY38154.1"/>
    <property type="molecule type" value="Genomic_DNA"/>
</dbReference>
<dbReference type="PIRSF" id="PIRSF001221">
    <property type="entry name" value="Amidase_fungi"/>
    <property type="match status" value="1"/>
</dbReference>
<keyword evidence="2" id="KW-0378">Hydrolase</keyword>
<protein>
    <submittedName>
        <fullName evidence="2">Acylamidase</fullName>
        <ecNumber evidence="2">3.5.1.13</ecNumber>
    </submittedName>
</protein>